<feature type="transmembrane region" description="Helical" evidence="1">
    <location>
        <begin position="172"/>
        <end position="200"/>
    </location>
</feature>
<feature type="transmembrane region" description="Helical" evidence="1">
    <location>
        <begin position="121"/>
        <end position="143"/>
    </location>
</feature>
<evidence type="ECO:0000313" key="2">
    <source>
        <dbReference type="EMBL" id="TMQ71109.1"/>
    </source>
</evidence>
<dbReference type="AlphaFoldDB" id="A0A538U5Y6"/>
<sequence>MAEARARAGEASASRPLTGAVILVFTLASAFAINPYAYGGGDNRIAIPFLKAFADPGLYPGDYLLAQRPYYYTYLWNALGLIHRVLSVGLPALFFGLYLAALFLTFLGVHRLSTTLFRSPAAAALALVLLAFPRMTLGGIPIVDPMLTTRAVATPIVLFAIVQHLEGRIGRAFLLLGLAYLVHPITTHFGLAMLVGATLVRPRRDGLRRLGTGLLGFLAVASPLLLWRLQHAPPSLHLGLADPEWVHALRARSSHHLFPFSWGWTALVHALAAIALLVLTTRGWGAADERHRQVRAAALALVVLGVAGTVFSELEPLGLALLTQPLRAFAFVEFLVMVLVAGHFVAGADRPLRRADALVAALAALWAAGGPRTYALPMIEAVVVVIAVIGLRRAGWGVGGAGRSVAATTALIALAASACVVDDALLGAGSTFSITGLDPPLHRDIGRWARTHTDRRDGFIVPPFEPGEFRVEGERTLYADSEDGTLMNFDPAFGREWSRRMRNLRAPDPASGQGDFCGLSVPDLVAIAREMALPGRRVFVVWPCSGRPLALPLRYRNAAYRVYEMPGDAATSR</sequence>
<organism evidence="2 3">
    <name type="scientific">Eiseniibacteriota bacterium</name>
    <dbReference type="NCBI Taxonomy" id="2212470"/>
    <lineage>
        <taxon>Bacteria</taxon>
        <taxon>Candidatus Eiseniibacteriota</taxon>
    </lineage>
</organism>
<reference evidence="2 3" key="1">
    <citation type="journal article" date="2019" name="Nat. Microbiol.">
        <title>Mediterranean grassland soil C-N compound turnover is dependent on rainfall and depth, and is mediated by genomically divergent microorganisms.</title>
        <authorList>
            <person name="Diamond S."/>
            <person name="Andeer P.F."/>
            <person name="Li Z."/>
            <person name="Crits-Christoph A."/>
            <person name="Burstein D."/>
            <person name="Anantharaman K."/>
            <person name="Lane K.R."/>
            <person name="Thomas B.C."/>
            <person name="Pan C."/>
            <person name="Northen T.R."/>
            <person name="Banfield J.F."/>
        </authorList>
    </citation>
    <scope>NUCLEOTIDE SEQUENCE [LARGE SCALE GENOMIC DNA]</scope>
    <source>
        <strain evidence="2">WS_11</strain>
    </source>
</reference>
<dbReference type="Proteomes" id="UP000319771">
    <property type="component" value="Unassembled WGS sequence"/>
</dbReference>
<proteinExistence type="predicted"/>
<keyword evidence="1" id="KW-0472">Membrane</keyword>
<accession>A0A538U5Y6</accession>
<feature type="transmembrane region" description="Helical" evidence="1">
    <location>
        <begin position="212"/>
        <end position="229"/>
    </location>
</feature>
<feature type="transmembrane region" description="Helical" evidence="1">
    <location>
        <begin position="326"/>
        <end position="345"/>
    </location>
</feature>
<dbReference type="EMBL" id="VBPB01000184">
    <property type="protein sequence ID" value="TMQ71109.1"/>
    <property type="molecule type" value="Genomic_DNA"/>
</dbReference>
<gene>
    <name evidence="2" type="ORF">E6K81_10915</name>
</gene>
<evidence type="ECO:0000256" key="1">
    <source>
        <dbReference type="SAM" id="Phobius"/>
    </source>
</evidence>
<keyword evidence="1" id="KW-0812">Transmembrane</keyword>
<evidence type="ECO:0008006" key="4">
    <source>
        <dbReference type="Google" id="ProtNLM"/>
    </source>
</evidence>
<feature type="transmembrane region" description="Helical" evidence="1">
    <location>
        <begin position="296"/>
        <end position="314"/>
    </location>
</feature>
<name>A0A538U5Y6_UNCEI</name>
<comment type="caution">
    <text evidence="2">The sequence shown here is derived from an EMBL/GenBank/DDBJ whole genome shotgun (WGS) entry which is preliminary data.</text>
</comment>
<feature type="transmembrane region" description="Helical" evidence="1">
    <location>
        <begin position="374"/>
        <end position="391"/>
    </location>
</feature>
<feature type="transmembrane region" description="Helical" evidence="1">
    <location>
        <begin position="262"/>
        <end position="284"/>
    </location>
</feature>
<protein>
    <recommendedName>
        <fullName evidence="4">Glycosyltransferase RgtA/B/C/D-like domain-containing protein</fullName>
    </recommendedName>
</protein>
<keyword evidence="1" id="KW-1133">Transmembrane helix</keyword>
<evidence type="ECO:0000313" key="3">
    <source>
        <dbReference type="Proteomes" id="UP000319771"/>
    </source>
</evidence>
<feature type="transmembrane region" description="Helical" evidence="1">
    <location>
        <begin position="85"/>
        <end position="109"/>
    </location>
</feature>